<dbReference type="CDD" id="cd00880">
    <property type="entry name" value="Era_like"/>
    <property type="match status" value="1"/>
</dbReference>
<dbReference type="GO" id="GO:0002098">
    <property type="term" value="P:tRNA wobble uridine modification"/>
    <property type="evidence" value="ECO:0007669"/>
    <property type="project" value="TreeGrafter"/>
</dbReference>
<dbReference type="SUPFAM" id="SSF52540">
    <property type="entry name" value="P-loop containing nucleoside triphosphate hydrolases"/>
    <property type="match status" value="1"/>
</dbReference>
<sequence>MWSSLRGRFSLWVGKIFGRRSVKIGIYGPPNVGKTTLANRIIRDWAGEDVGVVSDIPHETRRVKRRKDVKINVDRSSIKLDIVDTPGLATKIDFRDFLSYGLEEEEAKKRAKEAAEGVIESIRWLDDLDGVLLVMDATEDPYTQVNITVIGNMEARRLPMLIVSNKIDLPTASPVKIIEAFPQHTVVPISALKGNNMDTLYDGIYEHFR</sequence>
<gene>
    <name evidence="2" type="ORF">EF807_01740</name>
</gene>
<dbReference type="EMBL" id="RXIL01000031">
    <property type="protein sequence ID" value="RZN72211.1"/>
    <property type="molecule type" value="Genomic_DNA"/>
</dbReference>
<name>A0A520KY73_9EURY</name>
<organism evidence="2 3">
    <name type="scientific">Candidatus Methanolliviera hydrocarbonicum</name>
    <dbReference type="NCBI Taxonomy" id="2491085"/>
    <lineage>
        <taxon>Archaea</taxon>
        <taxon>Methanobacteriati</taxon>
        <taxon>Methanobacteriota</taxon>
        <taxon>Candidatus Methanoliparia</taxon>
        <taxon>Candidatus Methanoliparales</taxon>
        <taxon>Candidatus Methanollivieraceae</taxon>
        <taxon>Candidatus Methanolliviera</taxon>
    </lineage>
</organism>
<proteinExistence type="predicted"/>
<accession>A0A520KY73</accession>
<dbReference type="Proteomes" id="UP000320766">
    <property type="component" value="Unassembled WGS sequence"/>
</dbReference>
<dbReference type="InterPro" id="IPR027417">
    <property type="entry name" value="P-loop_NTPase"/>
</dbReference>
<dbReference type="GO" id="GO:0005737">
    <property type="term" value="C:cytoplasm"/>
    <property type="evidence" value="ECO:0007669"/>
    <property type="project" value="TreeGrafter"/>
</dbReference>
<dbReference type="GO" id="GO:0005525">
    <property type="term" value="F:GTP binding"/>
    <property type="evidence" value="ECO:0007669"/>
    <property type="project" value="InterPro"/>
</dbReference>
<dbReference type="GO" id="GO:0030488">
    <property type="term" value="P:tRNA methylation"/>
    <property type="evidence" value="ECO:0007669"/>
    <property type="project" value="TreeGrafter"/>
</dbReference>
<dbReference type="PRINTS" id="PR00449">
    <property type="entry name" value="RASTRNSFRMNG"/>
</dbReference>
<evidence type="ECO:0000313" key="2">
    <source>
        <dbReference type="EMBL" id="RZN72211.1"/>
    </source>
</evidence>
<dbReference type="Pfam" id="PF01926">
    <property type="entry name" value="MMR_HSR1"/>
    <property type="match status" value="1"/>
</dbReference>
<dbReference type="InterPro" id="IPR003593">
    <property type="entry name" value="AAA+_ATPase"/>
</dbReference>
<dbReference type="InterPro" id="IPR005225">
    <property type="entry name" value="Small_GTP-bd"/>
</dbReference>
<comment type="caution">
    <text evidence="2">The sequence shown here is derived from an EMBL/GenBank/DDBJ whole genome shotgun (WGS) entry which is preliminary data.</text>
</comment>
<evidence type="ECO:0000313" key="3">
    <source>
        <dbReference type="Proteomes" id="UP000320766"/>
    </source>
</evidence>
<dbReference type="AlphaFoldDB" id="A0A520KY73"/>
<dbReference type="SMART" id="SM00382">
    <property type="entry name" value="AAA"/>
    <property type="match status" value="1"/>
</dbReference>
<dbReference type="Gene3D" id="3.40.50.300">
    <property type="entry name" value="P-loop containing nucleotide triphosphate hydrolases"/>
    <property type="match status" value="1"/>
</dbReference>
<dbReference type="PANTHER" id="PTHR42714:SF2">
    <property type="entry name" value="TRNA MODIFICATION GTPASE GTPBP3, MITOCHONDRIAL"/>
    <property type="match status" value="1"/>
</dbReference>
<reference evidence="2 3" key="1">
    <citation type="journal article" date="2019" name="Nat. Microbiol.">
        <title>Wide diversity of methane and short-chain alkane metabolisms in uncultured archaea.</title>
        <authorList>
            <person name="Borrel G."/>
            <person name="Adam P.S."/>
            <person name="McKay L.J."/>
            <person name="Chen L.X."/>
            <person name="Sierra-Garcia I.N."/>
            <person name="Sieber C.M."/>
            <person name="Letourneur Q."/>
            <person name="Ghozlane A."/>
            <person name="Andersen G.L."/>
            <person name="Li W.J."/>
            <person name="Hallam S.J."/>
            <person name="Muyzer G."/>
            <person name="de Oliveira V.M."/>
            <person name="Inskeep W.P."/>
            <person name="Banfield J.F."/>
            <person name="Gribaldo S."/>
        </authorList>
    </citation>
    <scope>NUCLEOTIDE SEQUENCE [LARGE SCALE GENOMIC DNA]</scope>
    <source>
        <strain evidence="2">NM1b</strain>
    </source>
</reference>
<evidence type="ECO:0000259" key="1">
    <source>
        <dbReference type="SMART" id="SM00382"/>
    </source>
</evidence>
<dbReference type="PANTHER" id="PTHR42714">
    <property type="entry name" value="TRNA MODIFICATION GTPASE GTPBP3"/>
    <property type="match status" value="1"/>
</dbReference>
<protein>
    <submittedName>
        <fullName evidence="2">GTP-binding protein</fullName>
    </submittedName>
</protein>
<dbReference type="InterPro" id="IPR006073">
    <property type="entry name" value="GTP-bd"/>
</dbReference>
<feature type="domain" description="AAA+ ATPase" evidence="1">
    <location>
        <begin position="20"/>
        <end position="173"/>
    </location>
</feature>
<dbReference type="NCBIfam" id="TIGR00231">
    <property type="entry name" value="small_GTP"/>
    <property type="match status" value="1"/>
</dbReference>